<dbReference type="EMBL" id="BGPR01000182">
    <property type="protein sequence ID" value="GBM02680.1"/>
    <property type="molecule type" value="Genomic_DNA"/>
</dbReference>
<dbReference type="Pfam" id="PF13921">
    <property type="entry name" value="Myb_DNA-bind_6"/>
    <property type="match status" value="1"/>
</dbReference>
<dbReference type="PROSITE" id="PS51294">
    <property type="entry name" value="HTH_MYB"/>
    <property type="match status" value="1"/>
</dbReference>
<sequence>MDRSGKMTDCETYNGFNKQRRKKHKHKSAEAENMLETIIMESNKASNGIVHHESMENKKHTKREKENARKKKVTDCEIIESATVEKSDNNVNSNKFHKKKRTHKMINDEYVSNCRILEMDIQDLENNTSIEIPKELYQHSKKHKHNSLGEMENVSNYRIKESSKAENIQILDNLHKRKRHYKQTEFDNMSDCLNTDLNGVELSQNNFNSEIFSCVHEHKRKKRQKLVTAENLQKTVNMKSNPISNNTVYHEGVEEGIVENSDSRSISMLSRKNNRHSETKAEIHQKKKYKNMNDTNESDGKIVEPTATEKSENDVNSNKFHKKKRKHKVADGENVSECRIAEIVMQESENDTNIKFLKGLRKQKRKKVKHKLLGEMENVFNRQESATDESGKNRILDVENVAKFNEKKKKKHKHKLLDEMENISDCKTVDSNPIEINQNDLNRENVAKFNEKKKKKHKHKLLDEMENISDCKTVDSNTIEINQNELNSENVNTFHEKKKKKRKHKLLDEMENISDCKTVDSNTIEINQNELNSENVNTFHEKKKKKRKHKLLDEIENISDCKTVDSNPIEINQNDLNKFHKKKKKKYGHKLFSEMENTYNDNIQESAIDEVEKNRILDTLHVQKRNKCKSSDVHNLSDHKTIDSTAIEINQNDLRDETFNRLHKAKRKKHRHNLVEVENMPKTVTESNNTLNNVIYREHTKEDREKSIMENSVADLPHRTNGKNKKHVESRIGMLSDNLQEKEKNVSCQGPEKDYQEDVYMSFDPFINDVTDVPVSFPVPLLHVGETVSSITPERRSYLEKNGVTIHTGKWTKIEDDILIRNFQQFGLEFGVDNPFQLLGINQNKKDDKLDKFKRAKHFLIRLGKDLNNRSLRSIYMRARKLLTPLKNKEKLSAEEAADLKHAHELVGNKWTRISDMLSRSDNTCHTAFRWHKSDINKGKWTSEEESNLIKAIKTVSGAEDISANNVKNISWKAIAKYVPTRNEFQCHKQWAEHLAWDSSVTEKKRWEKYHYGKLIYLLKEKYCFNSEHEIDWRELHKHFKDVAPSYIFLHKKWFYLKGRLPKGLDLSYSKCLDAFKSKYEKEYKIFADEKL</sequence>
<evidence type="ECO:0000313" key="5">
    <source>
        <dbReference type="EMBL" id="GBM02680.1"/>
    </source>
</evidence>
<dbReference type="SUPFAM" id="SSF46689">
    <property type="entry name" value="Homeodomain-like"/>
    <property type="match status" value="2"/>
</dbReference>
<protein>
    <submittedName>
        <fullName evidence="5">Transcription termination factor 1</fullName>
    </submittedName>
</protein>
<dbReference type="OrthoDB" id="5812619at2759"/>
<dbReference type="InterPro" id="IPR053078">
    <property type="entry name" value="TTF1-like"/>
</dbReference>
<feature type="compositionally biased region" description="Basic residues" evidence="2">
    <location>
        <begin position="319"/>
        <end position="328"/>
    </location>
</feature>
<proteinExistence type="predicted"/>
<dbReference type="AlphaFoldDB" id="A0A4Y2CEI3"/>
<evidence type="ECO:0000259" key="3">
    <source>
        <dbReference type="PROSITE" id="PS50090"/>
    </source>
</evidence>
<feature type="compositionally biased region" description="Basic residues" evidence="2">
    <location>
        <begin position="18"/>
        <end position="27"/>
    </location>
</feature>
<comment type="caution">
    <text evidence="5">The sequence shown here is derived from an EMBL/GenBank/DDBJ whole genome shotgun (WGS) entry which is preliminary data.</text>
</comment>
<feature type="compositionally biased region" description="Basic and acidic residues" evidence="2">
    <location>
        <begin position="298"/>
        <end position="313"/>
    </location>
</feature>
<dbReference type="GO" id="GO:0003682">
    <property type="term" value="F:chromatin binding"/>
    <property type="evidence" value="ECO:0007669"/>
    <property type="project" value="TreeGrafter"/>
</dbReference>
<dbReference type="CDD" id="cd00167">
    <property type="entry name" value="SANT"/>
    <property type="match status" value="1"/>
</dbReference>
<feature type="region of interest" description="Disordered" evidence="2">
    <location>
        <begin position="269"/>
        <end position="328"/>
    </location>
</feature>
<keyword evidence="6" id="KW-1185">Reference proteome</keyword>
<dbReference type="InterPro" id="IPR009057">
    <property type="entry name" value="Homeodomain-like_sf"/>
</dbReference>
<evidence type="ECO:0000256" key="1">
    <source>
        <dbReference type="ARBA" id="ARBA00004123"/>
    </source>
</evidence>
<evidence type="ECO:0000313" key="6">
    <source>
        <dbReference type="Proteomes" id="UP000499080"/>
    </source>
</evidence>
<dbReference type="PROSITE" id="PS50090">
    <property type="entry name" value="MYB_LIKE"/>
    <property type="match status" value="1"/>
</dbReference>
<dbReference type="SMART" id="SM00717">
    <property type="entry name" value="SANT"/>
    <property type="match status" value="3"/>
</dbReference>
<feature type="region of interest" description="Disordered" evidence="2">
    <location>
        <begin position="1"/>
        <end position="29"/>
    </location>
</feature>
<feature type="domain" description="Myb-like" evidence="3">
    <location>
        <begin position="933"/>
        <end position="995"/>
    </location>
</feature>
<comment type="subcellular location">
    <subcellularLocation>
        <location evidence="1">Nucleus</location>
    </subcellularLocation>
</comment>
<feature type="domain" description="HTH myb-type" evidence="4">
    <location>
        <begin position="933"/>
        <end position="999"/>
    </location>
</feature>
<reference evidence="5 6" key="1">
    <citation type="journal article" date="2019" name="Sci. Rep.">
        <title>Orb-weaving spider Araneus ventricosus genome elucidates the spidroin gene catalogue.</title>
        <authorList>
            <person name="Kono N."/>
            <person name="Nakamura H."/>
            <person name="Ohtoshi R."/>
            <person name="Moran D.A.P."/>
            <person name="Shinohara A."/>
            <person name="Yoshida Y."/>
            <person name="Fujiwara M."/>
            <person name="Mori M."/>
            <person name="Tomita M."/>
            <person name="Arakawa K."/>
        </authorList>
    </citation>
    <scope>NUCLEOTIDE SEQUENCE [LARGE SCALE GENOMIC DNA]</scope>
</reference>
<gene>
    <name evidence="5" type="primary">TTF1</name>
    <name evidence="5" type="ORF">AVEN_258970_1</name>
</gene>
<feature type="compositionally biased region" description="Basic and acidic residues" evidence="2">
    <location>
        <begin position="275"/>
        <end position="284"/>
    </location>
</feature>
<evidence type="ECO:0000256" key="2">
    <source>
        <dbReference type="SAM" id="MobiDB-lite"/>
    </source>
</evidence>
<dbReference type="PANTHER" id="PTHR46760:SF1">
    <property type="entry name" value="TRANSCRIPTION TERMINATION FACTOR 1"/>
    <property type="match status" value="1"/>
</dbReference>
<accession>A0A4Y2CEI3</accession>
<dbReference type="InterPro" id="IPR001005">
    <property type="entry name" value="SANT/Myb"/>
</dbReference>
<organism evidence="5 6">
    <name type="scientific">Araneus ventricosus</name>
    <name type="common">Orbweaver spider</name>
    <name type="synonym">Epeira ventricosa</name>
    <dbReference type="NCBI Taxonomy" id="182803"/>
    <lineage>
        <taxon>Eukaryota</taxon>
        <taxon>Metazoa</taxon>
        <taxon>Ecdysozoa</taxon>
        <taxon>Arthropoda</taxon>
        <taxon>Chelicerata</taxon>
        <taxon>Arachnida</taxon>
        <taxon>Araneae</taxon>
        <taxon>Araneomorphae</taxon>
        <taxon>Entelegynae</taxon>
        <taxon>Araneoidea</taxon>
        <taxon>Araneidae</taxon>
        <taxon>Araneus</taxon>
    </lineage>
</organism>
<dbReference type="InterPro" id="IPR017930">
    <property type="entry name" value="Myb_dom"/>
</dbReference>
<dbReference type="Gene3D" id="1.10.10.60">
    <property type="entry name" value="Homeodomain-like"/>
    <property type="match status" value="2"/>
</dbReference>
<dbReference type="GO" id="GO:0005730">
    <property type="term" value="C:nucleolus"/>
    <property type="evidence" value="ECO:0007669"/>
    <property type="project" value="TreeGrafter"/>
</dbReference>
<dbReference type="GO" id="GO:0006363">
    <property type="term" value="P:termination of RNA polymerase I transcription"/>
    <property type="evidence" value="ECO:0007669"/>
    <property type="project" value="TreeGrafter"/>
</dbReference>
<dbReference type="Proteomes" id="UP000499080">
    <property type="component" value="Unassembled WGS sequence"/>
</dbReference>
<evidence type="ECO:0000259" key="4">
    <source>
        <dbReference type="PROSITE" id="PS51294"/>
    </source>
</evidence>
<name>A0A4Y2CEI3_ARAVE</name>
<dbReference type="PANTHER" id="PTHR46760">
    <property type="entry name" value="TRANSCRIPTION TERMINATION FACTOR 1"/>
    <property type="match status" value="1"/>
</dbReference>